<keyword evidence="7" id="KW-1185">Reference proteome</keyword>
<accession>A0AAE0NTB3</accession>
<dbReference type="InterPro" id="IPR004143">
    <property type="entry name" value="BPL_LPL_catalytic"/>
</dbReference>
<dbReference type="GO" id="GO:0017118">
    <property type="term" value="F:lipoyltransferase activity"/>
    <property type="evidence" value="ECO:0007669"/>
    <property type="project" value="TreeGrafter"/>
</dbReference>
<dbReference type="PANTHER" id="PTHR12561:SF3">
    <property type="entry name" value="LIPOYLTRANSFERASE 1, MITOCHONDRIAL"/>
    <property type="match status" value="1"/>
</dbReference>
<dbReference type="GO" id="GO:0009249">
    <property type="term" value="P:protein lipoylation"/>
    <property type="evidence" value="ECO:0007669"/>
    <property type="project" value="InterPro"/>
</dbReference>
<dbReference type="PANTHER" id="PTHR12561">
    <property type="entry name" value="LIPOATE-PROTEIN LIGASE"/>
    <property type="match status" value="1"/>
</dbReference>
<gene>
    <name evidence="6" type="ORF">B0H63DRAFT_469738</name>
</gene>
<evidence type="ECO:0000256" key="1">
    <source>
        <dbReference type="ARBA" id="ARBA00003253"/>
    </source>
</evidence>
<comment type="similarity">
    <text evidence="3">Belongs to the LplA family.</text>
</comment>
<evidence type="ECO:0000256" key="2">
    <source>
        <dbReference type="ARBA" id="ARBA00005085"/>
    </source>
</evidence>
<dbReference type="InterPro" id="IPR004562">
    <property type="entry name" value="LipoylTrfase_LipoateP_Ligase"/>
</dbReference>
<evidence type="ECO:0000256" key="3">
    <source>
        <dbReference type="ARBA" id="ARBA00008242"/>
    </source>
</evidence>
<evidence type="ECO:0000313" key="6">
    <source>
        <dbReference type="EMBL" id="KAK3387301.1"/>
    </source>
</evidence>
<dbReference type="PROSITE" id="PS51733">
    <property type="entry name" value="BPL_LPL_CATALYTIC"/>
    <property type="match status" value="1"/>
</dbReference>
<dbReference type="Pfam" id="PF21948">
    <property type="entry name" value="LplA-B_cat"/>
    <property type="match status" value="1"/>
</dbReference>
<feature type="domain" description="BPL/LPL catalytic" evidence="5">
    <location>
        <begin position="78"/>
        <end position="303"/>
    </location>
</feature>
<dbReference type="Proteomes" id="UP001285441">
    <property type="component" value="Unassembled WGS sequence"/>
</dbReference>
<dbReference type="AlphaFoldDB" id="A0AAE0NTB3"/>
<reference evidence="6" key="2">
    <citation type="submission" date="2023-06" db="EMBL/GenBank/DDBJ databases">
        <authorList>
            <consortium name="Lawrence Berkeley National Laboratory"/>
            <person name="Haridas S."/>
            <person name="Hensen N."/>
            <person name="Bonometti L."/>
            <person name="Westerberg I."/>
            <person name="Brannstrom I.O."/>
            <person name="Guillou S."/>
            <person name="Cros-Aarteil S."/>
            <person name="Calhoun S."/>
            <person name="Kuo A."/>
            <person name="Mondo S."/>
            <person name="Pangilinan J."/>
            <person name="Riley R."/>
            <person name="LaButti K."/>
            <person name="Andreopoulos B."/>
            <person name="Lipzen A."/>
            <person name="Chen C."/>
            <person name="Yanf M."/>
            <person name="Daum C."/>
            <person name="Ng V."/>
            <person name="Clum A."/>
            <person name="Steindorff A."/>
            <person name="Ohm R."/>
            <person name="Martin F."/>
            <person name="Silar P."/>
            <person name="Natvig D."/>
            <person name="Lalanne C."/>
            <person name="Gautier V."/>
            <person name="Ament-velasquez S.L."/>
            <person name="Kruys A."/>
            <person name="Hutchinson M.I."/>
            <person name="Powell A.J."/>
            <person name="Barry K."/>
            <person name="Miller A.N."/>
            <person name="Grigoriev I.V."/>
            <person name="Debuchy R."/>
            <person name="Gladieux P."/>
            <person name="Thoren M.H."/>
            <person name="Johannesson H."/>
        </authorList>
    </citation>
    <scope>NUCLEOTIDE SEQUENCE</scope>
    <source>
        <strain evidence="6">CBS 232.78</strain>
    </source>
</reference>
<dbReference type="EMBL" id="JAULSW010000003">
    <property type="protein sequence ID" value="KAK3387301.1"/>
    <property type="molecule type" value="Genomic_DNA"/>
</dbReference>
<evidence type="ECO:0000313" key="7">
    <source>
        <dbReference type="Proteomes" id="UP001285441"/>
    </source>
</evidence>
<comment type="function">
    <text evidence="1">Catalyzes both the ATP-dependent activation of exogenously supplied lipoate to lipoyl-AMP and the transfer of the activated lipoyl onto the lipoyl domains of lipoate-dependent enzymes.</text>
</comment>
<name>A0AAE0NTB3_9PEZI</name>
<comment type="caution">
    <text evidence="6">The sequence shown here is derived from an EMBL/GenBank/DDBJ whole genome shotgun (WGS) entry which is preliminary data.</text>
</comment>
<proteinExistence type="inferred from homology"/>
<organism evidence="6 7">
    <name type="scientific">Podospora didyma</name>
    <dbReference type="NCBI Taxonomy" id="330526"/>
    <lineage>
        <taxon>Eukaryota</taxon>
        <taxon>Fungi</taxon>
        <taxon>Dikarya</taxon>
        <taxon>Ascomycota</taxon>
        <taxon>Pezizomycotina</taxon>
        <taxon>Sordariomycetes</taxon>
        <taxon>Sordariomycetidae</taxon>
        <taxon>Sordariales</taxon>
        <taxon>Podosporaceae</taxon>
        <taxon>Podospora</taxon>
    </lineage>
</organism>
<dbReference type="InterPro" id="IPR045864">
    <property type="entry name" value="aa-tRNA-synth_II/BPL/LPL"/>
</dbReference>
<dbReference type="CDD" id="cd16443">
    <property type="entry name" value="LplA"/>
    <property type="match status" value="1"/>
</dbReference>
<dbReference type="Gene3D" id="3.30.930.10">
    <property type="entry name" value="Bira Bifunctional Protein, Domain 2"/>
    <property type="match status" value="1"/>
</dbReference>
<evidence type="ECO:0000259" key="5">
    <source>
        <dbReference type="PROSITE" id="PS51733"/>
    </source>
</evidence>
<evidence type="ECO:0000256" key="4">
    <source>
        <dbReference type="ARBA" id="ARBA00015925"/>
    </source>
</evidence>
<protein>
    <recommendedName>
        <fullName evidence="4">Putative lipoate-protein ligase A</fullName>
    </recommendedName>
</protein>
<reference evidence="6" key="1">
    <citation type="journal article" date="2023" name="Mol. Phylogenet. Evol.">
        <title>Genome-scale phylogeny and comparative genomics of the fungal order Sordariales.</title>
        <authorList>
            <person name="Hensen N."/>
            <person name="Bonometti L."/>
            <person name="Westerberg I."/>
            <person name="Brannstrom I.O."/>
            <person name="Guillou S."/>
            <person name="Cros-Aarteil S."/>
            <person name="Calhoun S."/>
            <person name="Haridas S."/>
            <person name="Kuo A."/>
            <person name="Mondo S."/>
            <person name="Pangilinan J."/>
            <person name="Riley R."/>
            <person name="LaButti K."/>
            <person name="Andreopoulos B."/>
            <person name="Lipzen A."/>
            <person name="Chen C."/>
            <person name="Yan M."/>
            <person name="Daum C."/>
            <person name="Ng V."/>
            <person name="Clum A."/>
            <person name="Steindorff A."/>
            <person name="Ohm R.A."/>
            <person name="Martin F."/>
            <person name="Silar P."/>
            <person name="Natvig D.O."/>
            <person name="Lalanne C."/>
            <person name="Gautier V."/>
            <person name="Ament-Velasquez S.L."/>
            <person name="Kruys A."/>
            <person name="Hutchinson M.I."/>
            <person name="Powell A.J."/>
            <person name="Barry K."/>
            <person name="Miller A.N."/>
            <person name="Grigoriev I.V."/>
            <person name="Debuchy R."/>
            <person name="Gladieux P."/>
            <person name="Hiltunen Thoren M."/>
            <person name="Johannesson H."/>
        </authorList>
    </citation>
    <scope>NUCLEOTIDE SEQUENCE</scope>
    <source>
        <strain evidence="6">CBS 232.78</strain>
    </source>
</reference>
<dbReference type="SUPFAM" id="SSF55681">
    <property type="entry name" value="Class II aaRS and biotin synthetases"/>
    <property type="match status" value="1"/>
</dbReference>
<dbReference type="GO" id="GO:0005739">
    <property type="term" value="C:mitochondrion"/>
    <property type="evidence" value="ECO:0007669"/>
    <property type="project" value="TreeGrafter"/>
</dbReference>
<sequence length="484" mass="54355">MASIARYTSKRLASPFCSSQSLFSSLPSTSKSHQQQLIRRQCRRSFGLLSRPVQIYRSTVTNPYINLSIEDYLLRKSHPDSTVLFLYVNSPCVVIGRNQNPWYEVNLAQVKQGISKSGVYDDRPFSVASKVITDTVPVSLVRRRSGGGTVFHDEGNVNWSVICPSAVFDRDRHAEMVVRALKKIIRNPNMTPRVNERHDIVVDIKGVPRPFTPLGFETETKAFKVSGSAYKVTRVRSLHHGTCLLSSPHLKEMGRLLKSPARHFIKARGVESVRSEVCNVGLEVPDFKDAVVAEFKAMYAGGERVVEHIVDRSEMEVKDIVEGVKQLTSPEWIYNQTPQFELDTAGYTTLGQNPDEESPFYRAPPPEERSFFHEPPEDFKAHLVVRHGEILEATLEDLSDPSSKPILAGAMRGVVVHKVRSWHQVMHDAFIPLTWKLTAGARWLNHMFGTAIPTVGLADVRAVLPPKADWKDDDVLIKKKPGGK</sequence>
<comment type="pathway">
    <text evidence="2">Protein modification; protein lipoylation via exogenous pathway; protein N(6)-(lipoyl)lysine from lipoate: step 2/2.</text>
</comment>